<dbReference type="PRINTS" id="PR01438">
    <property type="entry name" value="UNVRSLSTRESS"/>
</dbReference>
<dbReference type="InterPro" id="IPR006015">
    <property type="entry name" value="Universal_stress_UspA"/>
</dbReference>
<dbReference type="InterPro" id="IPR006016">
    <property type="entry name" value="UspA"/>
</dbReference>
<dbReference type="InterPro" id="IPR014729">
    <property type="entry name" value="Rossmann-like_a/b/a_fold"/>
</dbReference>
<dbReference type="EMBL" id="PVZG01000001">
    <property type="protein sequence ID" value="PRY33087.1"/>
    <property type="molecule type" value="Genomic_DNA"/>
</dbReference>
<sequence>MRTTPIVVGTDGTAPSEAAVRWAAREAARRETPLRIVYAYPPPPAEADATAAGDARQQAGVILDAALLQARAAAPYRIAVELEAVPGEPVAALLGQPDAEALVLGNRGRGGFASLLLGSVSQRVATHAEHPVVVVRGRTETASGPIVAGVDDSDAADGVLEAAFEAADTRGAPLAVVRTYAPPTPLWVGDIPAVQSAVPEIEAEQRRRLEQDIAPWREKFPEVDAEAVVSPDGAAAVLVAVSHSARMMVVGSRGHGTVANTLLGSTGLQLLHHSGCPVLIVRSRRTALVAG</sequence>
<gene>
    <name evidence="3" type="ORF">CLV70_101248</name>
</gene>
<evidence type="ECO:0000259" key="2">
    <source>
        <dbReference type="Pfam" id="PF00582"/>
    </source>
</evidence>
<keyword evidence="4" id="KW-1185">Reference proteome</keyword>
<feature type="domain" description="UspA" evidence="2">
    <location>
        <begin position="5"/>
        <end position="136"/>
    </location>
</feature>
<dbReference type="Gene3D" id="3.40.50.620">
    <property type="entry name" value="HUPs"/>
    <property type="match status" value="2"/>
</dbReference>
<accession>A0A2T0SI74</accession>
<evidence type="ECO:0000313" key="3">
    <source>
        <dbReference type="EMBL" id="PRY33087.1"/>
    </source>
</evidence>
<evidence type="ECO:0000313" key="4">
    <source>
        <dbReference type="Proteomes" id="UP000239209"/>
    </source>
</evidence>
<reference evidence="3 4" key="1">
    <citation type="submission" date="2018-03" db="EMBL/GenBank/DDBJ databases">
        <title>Genomic Encyclopedia of Archaeal and Bacterial Type Strains, Phase II (KMG-II): from individual species to whole genera.</title>
        <authorList>
            <person name="Goeker M."/>
        </authorList>
    </citation>
    <scope>NUCLEOTIDE SEQUENCE [LARGE SCALE GENOMIC DNA]</scope>
    <source>
        <strain evidence="3 4">DSM 45348</strain>
    </source>
</reference>
<proteinExistence type="inferred from homology"/>
<name>A0A2T0SI74_9ACTN</name>
<comment type="caution">
    <text evidence="3">The sequence shown here is derived from an EMBL/GenBank/DDBJ whole genome shotgun (WGS) entry which is preliminary data.</text>
</comment>
<dbReference type="Proteomes" id="UP000239209">
    <property type="component" value="Unassembled WGS sequence"/>
</dbReference>
<dbReference type="RefSeq" id="WP_106124439.1">
    <property type="nucleotide sequence ID" value="NZ_PVZG01000001.1"/>
</dbReference>
<dbReference type="Pfam" id="PF00582">
    <property type="entry name" value="Usp"/>
    <property type="match status" value="2"/>
</dbReference>
<dbReference type="PANTHER" id="PTHR46268:SF6">
    <property type="entry name" value="UNIVERSAL STRESS PROTEIN UP12"/>
    <property type="match status" value="1"/>
</dbReference>
<dbReference type="PANTHER" id="PTHR46268">
    <property type="entry name" value="STRESS RESPONSE PROTEIN NHAX"/>
    <property type="match status" value="1"/>
</dbReference>
<organism evidence="3 4">
    <name type="scientific">Pseudosporangium ferrugineum</name>
    <dbReference type="NCBI Taxonomy" id="439699"/>
    <lineage>
        <taxon>Bacteria</taxon>
        <taxon>Bacillati</taxon>
        <taxon>Actinomycetota</taxon>
        <taxon>Actinomycetes</taxon>
        <taxon>Micromonosporales</taxon>
        <taxon>Micromonosporaceae</taxon>
        <taxon>Pseudosporangium</taxon>
    </lineage>
</organism>
<dbReference type="AlphaFoldDB" id="A0A2T0SI74"/>
<feature type="domain" description="UspA" evidence="2">
    <location>
        <begin position="145"/>
        <end position="282"/>
    </location>
</feature>
<evidence type="ECO:0000256" key="1">
    <source>
        <dbReference type="ARBA" id="ARBA00008791"/>
    </source>
</evidence>
<comment type="similarity">
    <text evidence="1">Belongs to the universal stress protein A family.</text>
</comment>
<protein>
    <submittedName>
        <fullName evidence="3">Nucleotide-binding universal stress UspA family protein</fullName>
    </submittedName>
</protein>
<dbReference type="SUPFAM" id="SSF52402">
    <property type="entry name" value="Adenine nucleotide alpha hydrolases-like"/>
    <property type="match status" value="2"/>
</dbReference>
<dbReference type="OrthoDB" id="3402850at2"/>